<dbReference type="AlphaFoldDB" id="A0A1M5L7K6"/>
<dbReference type="EMBL" id="FQVU01000003">
    <property type="protein sequence ID" value="SHG60729.1"/>
    <property type="molecule type" value="Genomic_DNA"/>
</dbReference>
<dbReference type="STRING" id="1206085.SAMN05443575_2369"/>
<dbReference type="OrthoDB" id="3692150at2"/>
<accession>A0A1M5L7K6</accession>
<evidence type="ECO:0000313" key="2">
    <source>
        <dbReference type="EMBL" id="SHG60729.1"/>
    </source>
</evidence>
<evidence type="ECO:0000313" key="3">
    <source>
        <dbReference type="Proteomes" id="UP000186132"/>
    </source>
</evidence>
<keyword evidence="3" id="KW-1185">Reference proteome</keyword>
<sequence>MRSAERQPTTGVRVVPWTGDQFGDRVDEAMAIYVAAMGYPEYTGAQRAVSARKHVAHEGFACRAALLPDDTLVGFAYGYTTAPGQWWHDLVRRALAREHNTEWLDDAFELSELHVLPEHQGAGLGREVLLSLAGSLAHRAVLLSTPDSDTRAFRMYRSLGFVDLARNYLFPGDARPFAVLGASLPLTTATAD</sequence>
<dbReference type="SUPFAM" id="SSF55729">
    <property type="entry name" value="Acyl-CoA N-acyltransferases (Nat)"/>
    <property type="match status" value="1"/>
</dbReference>
<dbReference type="GO" id="GO:0016747">
    <property type="term" value="F:acyltransferase activity, transferring groups other than amino-acyl groups"/>
    <property type="evidence" value="ECO:0007669"/>
    <property type="project" value="InterPro"/>
</dbReference>
<organism evidence="2 3">
    <name type="scientific">Jatrophihabitans endophyticus</name>
    <dbReference type="NCBI Taxonomy" id="1206085"/>
    <lineage>
        <taxon>Bacteria</taxon>
        <taxon>Bacillati</taxon>
        <taxon>Actinomycetota</taxon>
        <taxon>Actinomycetes</taxon>
        <taxon>Jatrophihabitantales</taxon>
        <taxon>Jatrophihabitantaceae</taxon>
        <taxon>Jatrophihabitans</taxon>
    </lineage>
</organism>
<evidence type="ECO:0000259" key="1">
    <source>
        <dbReference type="PROSITE" id="PS51186"/>
    </source>
</evidence>
<keyword evidence="2" id="KW-0808">Transferase</keyword>
<dbReference type="PROSITE" id="PS51186">
    <property type="entry name" value="GNAT"/>
    <property type="match status" value="1"/>
</dbReference>
<proteinExistence type="predicted"/>
<dbReference type="Pfam" id="PF08445">
    <property type="entry name" value="FR47"/>
    <property type="match status" value="1"/>
</dbReference>
<dbReference type="InterPro" id="IPR000182">
    <property type="entry name" value="GNAT_dom"/>
</dbReference>
<name>A0A1M5L7K6_9ACTN</name>
<feature type="domain" description="N-acetyltransferase" evidence="1">
    <location>
        <begin position="12"/>
        <end position="187"/>
    </location>
</feature>
<gene>
    <name evidence="2" type="ORF">SAMN05443575_2369</name>
</gene>
<protein>
    <submittedName>
        <fullName evidence="2">Acetyltransferase (GNAT) family protein</fullName>
    </submittedName>
</protein>
<dbReference type="InterPro" id="IPR016181">
    <property type="entry name" value="Acyl_CoA_acyltransferase"/>
</dbReference>
<dbReference type="Gene3D" id="3.40.630.30">
    <property type="match status" value="1"/>
</dbReference>
<dbReference type="Proteomes" id="UP000186132">
    <property type="component" value="Unassembled WGS sequence"/>
</dbReference>
<dbReference type="RefSeq" id="WP_073390410.1">
    <property type="nucleotide sequence ID" value="NZ_FQVU01000003.1"/>
</dbReference>
<dbReference type="InterPro" id="IPR013653">
    <property type="entry name" value="GCN5-like_dom"/>
</dbReference>
<reference evidence="2 3" key="1">
    <citation type="submission" date="2016-11" db="EMBL/GenBank/DDBJ databases">
        <authorList>
            <person name="Jaros S."/>
            <person name="Januszkiewicz K."/>
            <person name="Wedrychowicz H."/>
        </authorList>
    </citation>
    <scope>NUCLEOTIDE SEQUENCE [LARGE SCALE GENOMIC DNA]</scope>
    <source>
        <strain evidence="2 3">DSM 45627</strain>
    </source>
</reference>